<feature type="compositionally biased region" description="Basic and acidic residues" evidence="1">
    <location>
        <begin position="1214"/>
        <end position="1223"/>
    </location>
</feature>
<proteinExistence type="predicted"/>
<feature type="compositionally biased region" description="Basic and acidic residues" evidence="1">
    <location>
        <begin position="497"/>
        <end position="509"/>
    </location>
</feature>
<evidence type="ECO:0000313" key="3">
    <source>
        <dbReference type="Proteomes" id="UP001558652"/>
    </source>
</evidence>
<feature type="region of interest" description="Disordered" evidence="1">
    <location>
        <begin position="1242"/>
        <end position="1278"/>
    </location>
</feature>
<feature type="compositionally biased region" description="Polar residues" evidence="1">
    <location>
        <begin position="240"/>
        <end position="250"/>
    </location>
</feature>
<dbReference type="PANTHER" id="PTHR22706:SF2">
    <property type="entry name" value="SFI1 SPINDLE BODY DOMAIN-CONTAINING PROTEIN"/>
    <property type="match status" value="1"/>
</dbReference>
<accession>A0ABD0YG66</accession>
<feature type="compositionally biased region" description="Basic and acidic residues" evidence="1">
    <location>
        <begin position="143"/>
        <end position="156"/>
    </location>
</feature>
<feature type="compositionally biased region" description="Basic and acidic residues" evidence="1">
    <location>
        <begin position="415"/>
        <end position="424"/>
    </location>
</feature>
<reference evidence="2 3" key="1">
    <citation type="submission" date="2024-07" db="EMBL/GenBank/DDBJ databases">
        <title>Chromosome-level genome assembly of the water stick insect Ranatra chinensis (Heteroptera: Nepidae).</title>
        <authorList>
            <person name="Liu X."/>
        </authorList>
    </citation>
    <scope>NUCLEOTIDE SEQUENCE [LARGE SCALE GENOMIC DNA]</scope>
    <source>
        <strain evidence="2">Cailab_2021Rc</strain>
        <tissue evidence="2">Muscle</tissue>
    </source>
</reference>
<evidence type="ECO:0008006" key="4">
    <source>
        <dbReference type="Google" id="ProtNLM"/>
    </source>
</evidence>
<evidence type="ECO:0000256" key="1">
    <source>
        <dbReference type="SAM" id="MobiDB-lite"/>
    </source>
</evidence>
<feature type="region of interest" description="Disordered" evidence="1">
    <location>
        <begin position="240"/>
        <end position="261"/>
    </location>
</feature>
<keyword evidence="3" id="KW-1185">Reference proteome</keyword>
<feature type="region of interest" description="Disordered" evidence="1">
    <location>
        <begin position="867"/>
        <end position="910"/>
    </location>
</feature>
<organism evidence="2 3">
    <name type="scientific">Ranatra chinensis</name>
    <dbReference type="NCBI Taxonomy" id="642074"/>
    <lineage>
        <taxon>Eukaryota</taxon>
        <taxon>Metazoa</taxon>
        <taxon>Ecdysozoa</taxon>
        <taxon>Arthropoda</taxon>
        <taxon>Hexapoda</taxon>
        <taxon>Insecta</taxon>
        <taxon>Pterygota</taxon>
        <taxon>Neoptera</taxon>
        <taxon>Paraneoptera</taxon>
        <taxon>Hemiptera</taxon>
        <taxon>Heteroptera</taxon>
        <taxon>Panheteroptera</taxon>
        <taxon>Nepomorpha</taxon>
        <taxon>Nepidae</taxon>
        <taxon>Ranatrinae</taxon>
        <taxon>Ranatra</taxon>
    </lineage>
</organism>
<sequence>MEWDYVFLMRKKHEPPGHDYGRSGHTTSAAGTHQLSQTSLADQGSRPNTLIYQQWLISQDITSCIISVPVQNTPGVSPSSTEESNTKGQNQEIAANASIEENVTEEPESNDTSYGVEATAVRTLAASTGTVAILGTTAKTQLHPRDSLSDGPRQEPAHNAASLSSQNLKAEENREDAHTPAPGKAKEDIGSPAENKLVNNVISDKSEAIASLTAIEFASKPSTEKLETTSIDILEELESQKQSANGASEQSAEKNPVEKFEDTHTQNYNCIAETETTAISREFFQAPAKNGETETDVNPQIVKEAVSDKNGSLGYRGAKCSIEESTEQKASPAQKHREDYKDSEGETLQDIKENTREISLCSTQAEITSPSYNKASFPANDTIIEASGEKLDSYHPARNIQEPESLQDYQTPTVHDSDPVDAEGKPNSPLLAENDAPPHTAENEGFLVVQETTLGKVLNQFESGSPVESVTTPESSQNKECLTESGVVRDSQGNSKTEVETVDEGHAEAEFTTIVETPIHNISEEGRVLAPTRLHAESTLQTENTATEKTVRDSPSEELKTSNSPDKNTAIDKVPEFEDVYPSPDNLENPPDTARTVGESDFLNTAAESGIIIASAEQRELSGSTLEPDQEKFTESAAQFDPTGTITKVDPTAEVETAAEGDFAVGKPEDSPDITASPSGDEASPELNDGGNFIPTVVENFDPTPINKQLTETPLTAITQVVIETEFEAQECPEIVHSTGTGDKMQQQNFSITVELDRPTELITKDRKFDDPQTLPLESKESNRTDSTHSATEEGVKPSENLPKEVFARECSVGQELNEQVTPFVISDGVVRADHNPECEGTENSKDSFNDYSPLADDAKSCETAIKEENRVSASDPTVTEFNPEDEREMGDPSEGFEATKSISSERLRTNSVSADSVSELCNAETDRVADRVEKCEQAPENGDEAKLNTAATTIQASFKGYRTRRHIEREDEPDSARNDRLPDLQRADLTDSVIETVKEQVDDICDEAVKATRSLLHPSTDTLPESSTTKPPSGDTSEITPLSGASINGEEQPATPHKTDDDFEIPEDSLSSLNGNGTFGEQVAIDELPPPDMEALQSSYTEDDADTSLPLPEDAEDQRETAAAKIQAGVRGYLTRKQVQSMKDNTEVVEDQKTNGDILGVKNVCQTTGYEATDAGRAEQTEQLQSILPVPLNGEVAADRNRKDLTEGSDVSEMAKRKRTDDADNEEAAAAIIQSTYRGYKTRQQLKKAKSEAPEEEENHEEKQQEDNFEQNEQIHDRSATIIQAGVRGFLVRKRQKARADAAVKIQAGFRGFKVRRDMNPPK</sequence>
<feature type="compositionally biased region" description="Basic and acidic residues" evidence="1">
    <location>
        <begin position="1198"/>
        <end position="1207"/>
    </location>
</feature>
<feature type="region of interest" description="Disordered" evidence="1">
    <location>
        <begin position="614"/>
        <end position="692"/>
    </location>
</feature>
<dbReference type="PROSITE" id="PS50096">
    <property type="entry name" value="IQ"/>
    <property type="match status" value="5"/>
</dbReference>
<dbReference type="SUPFAM" id="SSF52540">
    <property type="entry name" value="P-loop containing nucleoside triphosphate hydrolases"/>
    <property type="match status" value="1"/>
</dbReference>
<feature type="region of interest" description="Disordered" evidence="1">
    <location>
        <begin position="763"/>
        <end position="803"/>
    </location>
</feature>
<dbReference type="InterPro" id="IPR051185">
    <property type="entry name" value="ASPM"/>
</dbReference>
<feature type="compositionally biased region" description="Basic and acidic residues" evidence="1">
    <location>
        <begin position="169"/>
        <end position="189"/>
    </location>
</feature>
<feature type="compositionally biased region" description="Basic and acidic residues" evidence="1">
    <location>
        <begin position="251"/>
        <end position="261"/>
    </location>
</feature>
<evidence type="ECO:0000313" key="2">
    <source>
        <dbReference type="EMBL" id="KAL1129619.1"/>
    </source>
</evidence>
<feature type="compositionally biased region" description="Polar residues" evidence="1">
    <location>
        <begin position="538"/>
        <end position="548"/>
    </location>
</feature>
<dbReference type="Gene3D" id="1.20.5.190">
    <property type="match status" value="2"/>
</dbReference>
<protein>
    <recommendedName>
        <fullName evidence="4">Abnormal spindle-like microcephaly-associated protein</fullName>
    </recommendedName>
</protein>
<dbReference type="InterPro" id="IPR027417">
    <property type="entry name" value="P-loop_NTPase"/>
</dbReference>
<gene>
    <name evidence="2" type="ORF">AAG570_012564</name>
</gene>
<feature type="compositionally biased region" description="Basic and acidic residues" evidence="1">
    <location>
        <begin position="975"/>
        <end position="990"/>
    </location>
</feature>
<feature type="region of interest" description="Disordered" evidence="1">
    <location>
        <begin position="313"/>
        <end position="357"/>
    </location>
</feature>
<dbReference type="SMART" id="SM00015">
    <property type="entry name" value="IQ"/>
    <property type="match status" value="5"/>
</dbReference>
<feature type="compositionally biased region" description="Basic and acidic residues" evidence="1">
    <location>
        <begin position="778"/>
        <end position="803"/>
    </location>
</feature>
<feature type="region of interest" description="Disordered" evidence="1">
    <location>
        <begin position="136"/>
        <end position="192"/>
    </location>
</feature>
<name>A0ABD0YG66_9HEMI</name>
<feature type="region of interest" description="Disordered" evidence="1">
    <location>
        <begin position="958"/>
        <end position="993"/>
    </location>
</feature>
<feature type="region of interest" description="Disordered" evidence="1">
    <location>
        <begin position="1015"/>
        <end position="1118"/>
    </location>
</feature>
<dbReference type="Pfam" id="PF00612">
    <property type="entry name" value="IQ"/>
    <property type="match status" value="5"/>
</dbReference>
<dbReference type="Proteomes" id="UP001558652">
    <property type="component" value="Unassembled WGS sequence"/>
</dbReference>
<comment type="caution">
    <text evidence="2">The sequence shown here is derived from an EMBL/GenBank/DDBJ whole genome shotgun (WGS) entry which is preliminary data.</text>
</comment>
<dbReference type="CDD" id="cd23767">
    <property type="entry name" value="IQCD"/>
    <property type="match status" value="4"/>
</dbReference>
<dbReference type="FunFam" id="1.20.5.190:FF:000055">
    <property type="entry name" value="Putative microtubule-associated protein futsch"/>
    <property type="match status" value="1"/>
</dbReference>
<dbReference type="EMBL" id="JBFDAA010000008">
    <property type="protein sequence ID" value="KAL1129619.1"/>
    <property type="molecule type" value="Genomic_DNA"/>
</dbReference>
<feature type="compositionally biased region" description="Polar residues" evidence="1">
    <location>
        <begin position="872"/>
        <end position="881"/>
    </location>
</feature>
<feature type="compositionally biased region" description="Basic and acidic residues" evidence="1">
    <location>
        <begin position="549"/>
        <end position="560"/>
    </location>
</feature>
<feature type="compositionally biased region" description="Polar residues" evidence="1">
    <location>
        <begin position="1018"/>
        <end position="1047"/>
    </location>
</feature>
<feature type="compositionally biased region" description="Basic and acidic residues" evidence="1">
    <location>
        <begin position="836"/>
        <end position="849"/>
    </location>
</feature>
<feature type="region of interest" description="Disordered" evidence="1">
    <location>
        <begin position="13"/>
        <end position="43"/>
    </location>
</feature>
<feature type="compositionally biased region" description="Polar residues" evidence="1">
    <location>
        <begin position="24"/>
        <end position="43"/>
    </location>
</feature>
<feature type="compositionally biased region" description="Polar residues" evidence="1">
    <location>
        <begin position="463"/>
        <end position="480"/>
    </location>
</feature>
<dbReference type="PANTHER" id="PTHR22706">
    <property type="entry name" value="ASSEMBLY FACTOR FOR SPINDLE MICROTUBULES"/>
    <property type="match status" value="1"/>
</dbReference>
<feature type="region of interest" description="Disordered" evidence="1">
    <location>
        <begin position="463"/>
        <end position="602"/>
    </location>
</feature>
<feature type="compositionally biased region" description="Basic and acidic residues" evidence="1">
    <location>
        <begin position="335"/>
        <end position="356"/>
    </location>
</feature>
<feature type="region of interest" description="Disordered" evidence="1">
    <location>
        <begin position="387"/>
        <end position="445"/>
    </location>
</feature>
<dbReference type="InterPro" id="IPR000048">
    <property type="entry name" value="IQ_motif_EF-hand-BS"/>
</dbReference>
<feature type="region of interest" description="Disordered" evidence="1">
    <location>
        <begin position="836"/>
        <end position="855"/>
    </location>
</feature>
<feature type="region of interest" description="Disordered" evidence="1">
    <location>
        <begin position="1197"/>
        <end position="1228"/>
    </location>
</feature>
<feature type="compositionally biased region" description="Polar residues" evidence="1">
    <location>
        <begin position="402"/>
        <end position="414"/>
    </location>
</feature>